<gene>
    <name evidence="3" type="primary">cheD</name>
    <name evidence="4" type="ORF">DFR40_0264</name>
</gene>
<comment type="caution">
    <text evidence="4">The sequence shown here is derived from an EMBL/GenBank/DDBJ whole genome shotgun (WGS) entry which is preliminary data.</text>
</comment>
<keyword evidence="2 3" id="KW-0378">Hydrolase</keyword>
<dbReference type="GO" id="GO:0006935">
    <property type="term" value="P:chemotaxis"/>
    <property type="evidence" value="ECO:0007669"/>
    <property type="project" value="UniProtKB-UniRule"/>
</dbReference>
<dbReference type="AlphaFoldDB" id="A0A495WNN3"/>
<keyword evidence="1 3" id="KW-0145">Chemotaxis</keyword>
<keyword evidence="5" id="KW-1185">Reference proteome</keyword>
<dbReference type="EC" id="3.5.1.44" evidence="3"/>
<dbReference type="RefSeq" id="WP_121456688.1">
    <property type="nucleotide sequence ID" value="NZ_RBXP01000002.1"/>
</dbReference>
<dbReference type="GO" id="GO:0050568">
    <property type="term" value="F:protein-glutamine glutaminase activity"/>
    <property type="evidence" value="ECO:0007669"/>
    <property type="project" value="UniProtKB-UniRule"/>
</dbReference>
<dbReference type="PANTHER" id="PTHR35147:SF2">
    <property type="entry name" value="CHEMORECEPTOR GLUTAMINE DEAMIDASE CHED-RELATED"/>
    <property type="match status" value="1"/>
</dbReference>
<dbReference type="OrthoDB" id="9807202at2"/>
<comment type="similarity">
    <text evidence="3">Belongs to the CheD family.</text>
</comment>
<protein>
    <recommendedName>
        <fullName evidence="3">Probable chemoreceptor glutamine deamidase CheD</fullName>
        <ecNumber evidence="3">3.5.1.44</ecNumber>
    </recommendedName>
</protein>
<reference evidence="4 5" key="1">
    <citation type="submission" date="2018-10" db="EMBL/GenBank/DDBJ databases">
        <title>Genomic Encyclopedia of Type Strains, Phase IV (KMG-IV): sequencing the most valuable type-strain genomes for metagenomic binning, comparative biology and taxonomic classification.</title>
        <authorList>
            <person name="Goeker M."/>
        </authorList>
    </citation>
    <scope>NUCLEOTIDE SEQUENCE [LARGE SCALE GENOMIC DNA]</scope>
    <source>
        <strain evidence="4 5">DSM 23841</strain>
    </source>
</reference>
<proteinExistence type="inferred from homology"/>
<organism evidence="4 5">
    <name type="scientific">Azonexus fungiphilus</name>
    <dbReference type="NCBI Taxonomy" id="146940"/>
    <lineage>
        <taxon>Bacteria</taxon>
        <taxon>Pseudomonadati</taxon>
        <taxon>Pseudomonadota</taxon>
        <taxon>Betaproteobacteria</taxon>
        <taxon>Rhodocyclales</taxon>
        <taxon>Azonexaceae</taxon>
        <taxon>Azonexus</taxon>
    </lineage>
</organism>
<dbReference type="PANTHER" id="PTHR35147">
    <property type="entry name" value="CHEMORECEPTOR GLUTAMINE DEAMIDASE CHED-RELATED"/>
    <property type="match status" value="1"/>
</dbReference>
<accession>A0A495WNN3</accession>
<name>A0A495WNN3_9RHOO</name>
<evidence type="ECO:0000313" key="5">
    <source>
        <dbReference type="Proteomes" id="UP000270626"/>
    </source>
</evidence>
<comment type="function">
    <text evidence="3">Probably deamidates glutamine residues to glutamate on methyl-accepting chemotaxis receptors (MCPs), playing an important role in chemotaxis.</text>
</comment>
<evidence type="ECO:0000256" key="1">
    <source>
        <dbReference type="ARBA" id="ARBA00022500"/>
    </source>
</evidence>
<dbReference type="InterPro" id="IPR005659">
    <property type="entry name" value="Chemorcpt_Glu_NH3ase_CheD"/>
</dbReference>
<evidence type="ECO:0000256" key="2">
    <source>
        <dbReference type="ARBA" id="ARBA00022801"/>
    </source>
</evidence>
<dbReference type="CDD" id="cd16352">
    <property type="entry name" value="CheD"/>
    <property type="match status" value="1"/>
</dbReference>
<comment type="catalytic activity">
    <reaction evidence="3">
        <text>L-glutaminyl-[protein] + H2O = L-glutamyl-[protein] + NH4(+)</text>
        <dbReference type="Rhea" id="RHEA:16441"/>
        <dbReference type="Rhea" id="RHEA-COMP:10207"/>
        <dbReference type="Rhea" id="RHEA-COMP:10208"/>
        <dbReference type="ChEBI" id="CHEBI:15377"/>
        <dbReference type="ChEBI" id="CHEBI:28938"/>
        <dbReference type="ChEBI" id="CHEBI:29973"/>
        <dbReference type="ChEBI" id="CHEBI:30011"/>
        <dbReference type="EC" id="3.5.1.44"/>
    </reaction>
</comment>
<evidence type="ECO:0000313" key="4">
    <source>
        <dbReference type="EMBL" id="RKT62927.1"/>
    </source>
</evidence>
<dbReference type="InterPro" id="IPR011324">
    <property type="entry name" value="Cytotoxic_necrot_fac-like_cat"/>
</dbReference>
<evidence type="ECO:0000256" key="3">
    <source>
        <dbReference type="HAMAP-Rule" id="MF_01440"/>
    </source>
</evidence>
<dbReference type="Gene3D" id="3.30.1330.200">
    <property type="match status" value="1"/>
</dbReference>
<dbReference type="InterPro" id="IPR038592">
    <property type="entry name" value="CheD-like_sf"/>
</dbReference>
<dbReference type="Proteomes" id="UP000270626">
    <property type="component" value="Unassembled WGS sequence"/>
</dbReference>
<dbReference type="Pfam" id="PF03975">
    <property type="entry name" value="CheD"/>
    <property type="match status" value="1"/>
</dbReference>
<dbReference type="HAMAP" id="MF_01440">
    <property type="entry name" value="CheD"/>
    <property type="match status" value="1"/>
</dbReference>
<dbReference type="EMBL" id="RBXP01000002">
    <property type="protein sequence ID" value="RKT62927.1"/>
    <property type="molecule type" value="Genomic_DNA"/>
</dbReference>
<sequence>MIDYATLPTRDIERLSRNIRPGEWAVEAERPISTLLGSCVAVCLYDLALGLAGMNHFMLPQMKQGAHADEDVLLAGDACMEALLNAMLQRGAAKHRMRAKAFGGGAVIDTAVPGSLNVGKRNADFAHQWLEREGIPIIASDFLGPWSRKVLCVPRTGDAYCKRVTSNLISRESLRREEQAYADSLLNRPAQPGIKKIELF</sequence>
<dbReference type="SUPFAM" id="SSF64438">
    <property type="entry name" value="CNF1/YfiH-like putative cysteine hydrolases"/>
    <property type="match status" value="1"/>
</dbReference>